<dbReference type="SUPFAM" id="SSF81321">
    <property type="entry name" value="Family A G protein-coupled receptor-like"/>
    <property type="match status" value="1"/>
</dbReference>
<evidence type="ECO:0000256" key="2">
    <source>
        <dbReference type="ARBA" id="ARBA00004241"/>
    </source>
</evidence>
<gene>
    <name evidence="17" type="ORF">COCON_G00206630</name>
</gene>
<feature type="transmembrane region" description="Helical" evidence="15">
    <location>
        <begin position="194"/>
        <end position="219"/>
    </location>
</feature>
<evidence type="ECO:0000256" key="12">
    <source>
        <dbReference type="ARBA" id="ARBA00023180"/>
    </source>
</evidence>
<dbReference type="InterPro" id="IPR017452">
    <property type="entry name" value="GPCR_Rhodpsn_7TM"/>
</dbReference>
<evidence type="ECO:0000256" key="7">
    <source>
        <dbReference type="ARBA" id="ARBA00022989"/>
    </source>
</evidence>
<dbReference type="Proteomes" id="UP001152803">
    <property type="component" value="Unassembled WGS sequence"/>
</dbReference>
<dbReference type="GO" id="GO:0005768">
    <property type="term" value="C:endosome"/>
    <property type="evidence" value="ECO:0007669"/>
    <property type="project" value="UniProtKB-SubCell"/>
</dbReference>
<evidence type="ECO:0000256" key="4">
    <source>
        <dbReference type="ARBA" id="ARBA00022475"/>
    </source>
</evidence>
<dbReference type="SMART" id="SM01381">
    <property type="entry name" value="7TM_GPCR_Srsx"/>
    <property type="match status" value="1"/>
</dbReference>
<evidence type="ECO:0000313" key="17">
    <source>
        <dbReference type="EMBL" id="KAJ8254051.1"/>
    </source>
</evidence>
<comment type="similarity">
    <text evidence="14">Belongs to the G-protein coupled receptor 1 family.</text>
</comment>
<dbReference type="InterPro" id="IPR000276">
    <property type="entry name" value="GPCR_Rhodpsn"/>
</dbReference>
<evidence type="ECO:0000256" key="11">
    <source>
        <dbReference type="ARBA" id="ARBA00023170"/>
    </source>
</evidence>
<protein>
    <recommendedName>
        <fullName evidence="16">G-protein coupled receptors family 1 profile domain-containing protein</fullName>
    </recommendedName>
</protein>
<dbReference type="PRINTS" id="PR00237">
    <property type="entry name" value="GPCRRHODOPSN"/>
</dbReference>
<dbReference type="PROSITE" id="PS00237">
    <property type="entry name" value="G_PROTEIN_RECEP_F1_1"/>
    <property type="match status" value="1"/>
</dbReference>
<dbReference type="EMBL" id="JAFJMO010000016">
    <property type="protein sequence ID" value="KAJ8254051.1"/>
    <property type="molecule type" value="Genomic_DNA"/>
</dbReference>
<keyword evidence="5 14" id="KW-0812">Transmembrane</keyword>
<evidence type="ECO:0000256" key="8">
    <source>
        <dbReference type="ARBA" id="ARBA00023040"/>
    </source>
</evidence>
<dbReference type="AlphaFoldDB" id="A0A9Q1CZS5"/>
<evidence type="ECO:0000256" key="5">
    <source>
        <dbReference type="ARBA" id="ARBA00022692"/>
    </source>
</evidence>
<feature type="transmembrane region" description="Helical" evidence="15">
    <location>
        <begin position="282"/>
        <end position="300"/>
    </location>
</feature>
<organism evidence="17 18">
    <name type="scientific">Conger conger</name>
    <name type="common">Conger eel</name>
    <name type="synonym">Muraena conger</name>
    <dbReference type="NCBI Taxonomy" id="82655"/>
    <lineage>
        <taxon>Eukaryota</taxon>
        <taxon>Metazoa</taxon>
        <taxon>Chordata</taxon>
        <taxon>Craniata</taxon>
        <taxon>Vertebrata</taxon>
        <taxon>Euteleostomi</taxon>
        <taxon>Actinopterygii</taxon>
        <taxon>Neopterygii</taxon>
        <taxon>Teleostei</taxon>
        <taxon>Anguilliformes</taxon>
        <taxon>Congridae</taxon>
        <taxon>Conger</taxon>
    </lineage>
</organism>
<dbReference type="FunFam" id="1.20.1070.10:FF:000025">
    <property type="entry name" value="Lysophosphatidic acid receptor 1"/>
    <property type="match status" value="1"/>
</dbReference>
<keyword evidence="12" id="KW-0325">Glycoprotein</keyword>
<dbReference type="OrthoDB" id="5987098at2759"/>
<dbReference type="InterPro" id="IPR004065">
    <property type="entry name" value="LPA_rcpt"/>
</dbReference>
<dbReference type="GO" id="GO:0009986">
    <property type="term" value="C:cell surface"/>
    <property type="evidence" value="ECO:0007669"/>
    <property type="project" value="UniProtKB-SubCell"/>
</dbReference>
<evidence type="ECO:0000256" key="14">
    <source>
        <dbReference type="RuleBase" id="RU000688"/>
    </source>
</evidence>
<keyword evidence="18" id="KW-1185">Reference proteome</keyword>
<keyword evidence="6" id="KW-0967">Endosome</keyword>
<feature type="transmembrane region" description="Helical" evidence="15">
    <location>
        <begin position="114"/>
        <end position="131"/>
    </location>
</feature>
<comment type="caution">
    <text evidence="17">The sequence shown here is derived from an EMBL/GenBank/DDBJ whole genome shotgun (WGS) entry which is preliminary data.</text>
</comment>
<evidence type="ECO:0000256" key="1">
    <source>
        <dbReference type="ARBA" id="ARBA00004177"/>
    </source>
</evidence>
<keyword evidence="13 14" id="KW-0807">Transducer</keyword>
<dbReference type="GO" id="GO:0005886">
    <property type="term" value="C:plasma membrane"/>
    <property type="evidence" value="ECO:0007669"/>
    <property type="project" value="UniProtKB-SubCell"/>
</dbReference>
<evidence type="ECO:0000313" key="18">
    <source>
        <dbReference type="Proteomes" id="UP001152803"/>
    </source>
</evidence>
<evidence type="ECO:0000256" key="6">
    <source>
        <dbReference type="ARBA" id="ARBA00022753"/>
    </source>
</evidence>
<feature type="transmembrane region" description="Helical" evidence="15">
    <location>
        <begin position="151"/>
        <end position="174"/>
    </location>
</feature>
<evidence type="ECO:0000259" key="16">
    <source>
        <dbReference type="PROSITE" id="PS50262"/>
    </source>
</evidence>
<evidence type="ECO:0000256" key="9">
    <source>
        <dbReference type="ARBA" id="ARBA00023136"/>
    </source>
</evidence>
<sequence>MNDSNSNTPECHYNQSVEFFYNASGKNISHLWHAQDYVVMGLGLTVCGIIILANMLVIIAIGINRHFHFPIYYLLGNLAATDLLSGIFYINLMFHTGPWTINLSKPQWFVRQGLLETGLTASLVNLLAVAVERHRTIFTMQLHSNMSNRAVVLLILTIWAVAFVVGFVPMMGWHCICDLENCSTMAPLYSRSYLVFWAVFNLLTFSVMVTMYTHIFIYVHRHTQRMTQHTTQNRHRETIINLMKTVFIILGTFVVCWTPGQVVLLLDGLQSPAEYILNSEKYCLVLAVCNSLVNPIIYSFRDKEMRSTFKQILCSLCRRCEKSATSPRPNP</sequence>
<keyword evidence="4" id="KW-1003">Cell membrane</keyword>
<keyword evidence="7 15" id="KW-1133">Transmembrane helix</keyword>
<keyword evidence="9 15" id="KW-0472">Membrane</keyword>
<keyword evidence="11 14" id="KW-0675">Receptor</keyword>
<dbReference type="PRINTS" id="PR01148">
    <property type="entry name" value="EDG2RECEPTOR"/>
</dbReference>
<name>A0A9Q1CZS5_CONCO</name>
<dbReference type="PANTHER" id="PTHR22750">
    <property type="entry name" value="G-PROTEIN COUPLED RECEPTOR"/>
    <property type="match status" value="1"/>
</dbReference>
<dbReference type="Pfam" id="PF00001">
    <property type="entry name" value="7tm_1"/>
    <property type="match status" value="1"/>
</dbReference>
<dbReference type="PRINTS" id="PR01527">
    <property type="entry name" value="LPARECEPTOR"/>
</dbReference>
<comment type="subcellular location">
    <subcellularLocation>
        <location evidence="3">Cell membrane</location>
        <topology evidence="3">Multi-pass membrane protein</topology>
    </subcellularLocation>
    <subcellularLocation>
        <location evidence="2">Cell surface</location>
    </subcellularLocation>
    <subcellularLocation>
        <location evidence="1">Endosome</location>
    </subcellularLocation>
</comment>
<dbReference type="GO" id="GO:0070915">
    <property type="term" value="F:lysophosphatidic acid receptor activity"/>
    <property type="evidence" value="ECO:0007669"/>
    <property type="project" value="InterPro"/>
</dbReference>
<proteinExistence type="inferred from homology"/>
<evidence type="ECO:0000256" key="3">
    <source>
        <dbReference type="ARBA" id="ARBA00004651"/>
    </source>
</evidence>
<feature type="transmembrane region" description="Helical" evidence="15">
    <location>
        <begin position="37"/>
        <end position="59"/>
    </location>
</feature>
<accession>A0A9Q1CZS5</accession>
<dbReference type="Gene3D" id="1.20.1070.10">
    <property type="entry name" value="Rhodopsin 7-helix transmembrane proteins"/>
    <property type="match status" value="1"/>
</dbReference>
<feature type="transmembrane region" description="Helical" evidence="15">
    <location>
        <begin position="239"/>
        <end position="262"/>
    </location>
</feature>
<evidence type="ECO:0000256" key="10">
    <source>
        <dbReference type="ARBA" id="ARBA00023157"/>
    </source>
</evidence>
<dbReference type="InterPro" id="IPR002277">
    <property type="entry name" value="LPA_rcpt_EDG2"/>
</dbReference>
<feature type="transmembrane region" description="Helical" evidence="15">
    <location>
        <begin position="71"/>
        <end position="94"/>
    </location>
</feature>
<keyword evidence="10" id="KW-1015">Disulfide bond</keyword>
<reference evidence="17" key="1">
    <citation type="journal article" date="2023" name="Science">
        <title>Genome structures resolve the early diversification of teleost fishes.</title>
        <authorList>
            <person name="Parey E."/>
            <person name="Louis A."/>
            <person name="Montfort J."/>
            <person name="Bouchez O."/>
            <person name="Roques C."/>
            <person name="Iampietro C."/>
            <person name="Lluch J."/>
            <person name="Castinel A."/>
            <person name="Donnadieu C."/>
            <person name="Desvignes T."/>
            <person name="Floi Bucao C."/>
            <person name="Jouanno E."/>
            <person name="Wen M."/>
            <person name="Mejri S."/>
            <person name="Dirks R."/>
            <person name="Jansen H."/>
            <person name="Henkel C."/>
            <person name="Chen W.J."/>
            <person name="Zahm M."/>
            <person name="Cabau C."/>
            <person name="Klopp C."/>
            <person name="Thompson A.W."/>
            <person name="Robinson-Rechavi M."/>
            <person name="Braasch I."/>
            <person name="Lecointre G."/>
            <person name="Bobe J."/>
            <person name="Postlethwait J.H."/>
            <person name="Berthelot C."/>
            <person name="Roest Crollius H."/>
            <person name="Guiguen Y."/>
        </authorList>
    </citation>
    <scope>NUCLEOTIDE SEQUENCE</scope>
    <source>
        <strain evidence="17">Concon-B</strain>
    </source>
</reference>
<keyword evidence="8 14" id="KW-0297">G-protein coupled receptor</keyword>
<evidence type="ECO:0000256" key="13">
    <source>
        <dbReference type="ARBA" id="ARBA00023224"/>
    </source>
</evidence>
<dbReference type="PROSITE" id="PS50262">
    <property type="entry name" value="G_PROTEIN_RECEP_F1_2"/>
    <property type="match status" value="1"/>
</dbReference>
<feature type="domain" description="G-protein coupled receptors family 1 profile" evidence="16">
    <location>
        <begin position="53"/>
        <end position="298"/>
    </location>
</feature>
<evidence type="ECO:0000256" key="15">
    <source>
        <dbReference type="SAM" id="Phobius"/>
    </source>
</evidence>